<dbReference type="STRING" id="4829.A0A168NAY4"/>
<dbReference type="OrthoDB" id="2284890at2759"/>
<gene>
    <name evidence="2" type="primary">ABSGL_05853.1 scaffold 7570</name>
</gene>
<protein>
    <submittedName>
        <fullName evidence="2">Uncharacterized protein</fullName>
    </submittedName>
</protein>
<feature type="region of interest" description="Disordered" evidence="1">
    <location>
        <begin position="128"/>
        <end position="214"/>
    </location>
</feature>
<feature type="compositionally biased region" description="Polar residues" evidence="1">
    <location>
        <begin position="131"/>
        <end position="143"/>
    </location>
</feature>
<organism evidence="2">
    <name type="scientific">Absidia glauca</name>
    <name type="common">Pin mould</name>
    <dbReference type="NCBI Taxonomy" id="4829"/>
    <lineage>
        <taxon>Eukaryota</taxon>
        <taxon>Fungi</taxon>
        <taxon>Fungi incertae sedis</taxon>
        <taxon>Mucoromycota</taxon>
        <taxon>Mucoromycotina</taxon>
        <taxon>Mucoromycetes</taxon>
        <taxon>Mucorales</taxon>
        <taxon>Cunninghamellaceae</taxon>
        <taxon>Absidia</taxon>
    </lineage>
</organism>
<dbReference type="EMBL" id="LT553165">
    <property type="protein sequence ID" value="SAM00176.1"/>
    <property type="molecule type" value="Genomic_DNA"/>
</dbReference>
<keyword evidence="3" id="KW-1185">Reference proteome</keyword>
<name>A0A168NAY4_ABSGL</name>
<sequence>MEHFLSPGPNSQYNTGDTISFLVDDMPDEDNQNINANLHKSDGSFVKTLQTWNSQDVDENGEEFPFQWSVDVTEGGLYYVEIKVGMSMEDVIQSYPFQVSCGGASCTDSITPASSQPDTEFVQEMDPIMPNDSTVADPNTQSSELDDASPKLPIPEKEESTKPTLPSPSMQDLEAADNVAVAQEKASIAQQQQNKVPARKQTADKDQQVGKTSRPISAVEIAKKVKAAAAINKAASIAHGLTKQKRNAYHHIQRNRAKFSKWN</sequence>
<reference evidence="2" key="1">
    <citation type="submission" date="2016-04" db="EMBL/GenBank/DDBJ databases">
        <authorList>
            <person name="Evans L.H."/>
            <person name="Alamgir A."/>
            <person name="Owens N."/>
            <person name="Weber N.D."/>
            <person name="Virtaneva K."/>
            <person name="Barbian K."/>
            <person name="Babar A."/>
            <person name="Rosenke K."/>
        </authorList>
    </citation>
    <scope>NUCLEOTIDE SEQUENCE [LARGE SCALE GENOMIC DNA]</scope>
    <source>
        <strain evidence="2">CBS 101.48</strain>
    </source>
</reference>
<proteinExistence type="predicted"/>
<dbReference type="InParanoid" id="A0A168NAY4"/>
<evidence type="ECO:0000313" key="3">
    <source>
        <dbReference type="Proteomes" id="UP000078561"/>
    </source>
</evidence>
<dbReference type="Proteomes" id="UP000078561">
    <property type="component" value="Unassembled WGS sequence"/>
</dbReference>
<accession>A0A168NAY4</accession>
<evidence type="ECO:0000313" key="2">
    <source>
        <dbReference type="EMBL" id="SAM00176.1"/>
    </source>
</evidence>
<dbReference type="AlphaFoldDB" id="A0A168NAY4"/>
<evidence type="ECO:0000256" key="1">
    <source>
        <dbReference type="SAM" id="MobiDB-lite"/>
    </source>
</evidence>